<reference evidence="1 2" key="1">
    <citation type="submission" date="2020-08" db="EMBL/GenBank/DDBJ databases">
        <title>Genomic Encyclopedia of Type Strains, Phase III (KMG-III): the genomes of soil and plant-associated and newly described type strains.</title>
        <authorList>
            <person name="Whitman W."/>
        </authorList>
    </citation>
    <scope>NUCLEOTIDE SEQUENCE [LARGE SCALE GENOMIC DNA]</scope>
    <source>
        <strain evidence="1 2">CECT 8712</strain>
    </source>
</reference>
<organism evidence="1 2">
    <name type="scientific">Nocardiopsis algeriensis</name>
    <dbReference type="NCBI Taxonomy" id="1478215"/>
    <lineage>
        <taxon>Bacteria</taxon>
        <taxon>Bacillati</taxon>
        <taxon>Actinomycetota</taxon>
        <taxon>Actinomycetes</taxon>
        <taxon>Streptosporangiales</taxon>
        <taxon>Nocardiopsidaceae</taxon>
        <taxon>Nocardiopsis</taxon>
    </lineage>
</organism>
<keyword evidence="2" id="KW-1185">Reference proteome</keyword>
<gene>
    <name evidence="1" type="ORF">FHS13_000928</name>
</gene>
<dbReference type="RefSeq" id="WP_184288050.1">
    <property type="nucleotide sequence ID" value="NZ_JACHJO010000003.1"/>
</dbReference>
<proteinExistence type="predicted"/>
<comment type="caution">
    <text evidence="1">The sequence shown here is derived from an EMBL/GenBank/DDBJ whole genome shotgun (WGS) entry which is preliminary data.</text>
</comment>
<name>A0A841IK03_9ACTN</name>
<evidence type="ECO:0000313" key="2">
    <source>
        <dbReference type="Proteomes" id="UP000536604"/>
    </source>
</evidence>
<dbReference type="Proteomes" id="UP000536604">
    <property type="component" value="Unassembled WGS sequence"/>
</dbReference>
<accession>A0A841IK03</accession>
<dbReference type="EMBL" id="JACHJO010000003">
    <property type="protein sequence ID" value="MBB6118993.1"/>
    <property type="molecule type" value="Genomic_DNA"/>
</dbReference>
<evidence type="ECO:0000313" key="1">
    <source>
        <dbReference type="EMBL" id="MBB6118993.1"/>
    </source>
</evidence>
<protein>
    <submittedName>
        <fullName evidence="1">Site-specific recombinase XerC</fullName>
    </submittedName>
</protein>
<sequence>MHAIRFHGLRPWTVPLLQEQGSGLVGAKELLGHDHINVYTHRLDLQYLEHRRP</sequence>
<dbReference type="AlphaFoldDB" id="A0A841IK03"/>